<dbReference type="GeneID" id="94335347"/>
<reference evidence="5" key="1">
    <citation type="journal article" date="2023" name="Nat. Microbiol.">
        <title>Babesia duncani multi-omics identifies virulence factors and drug targets.</title>
        <authorList>
            <person name="Singh P."/>
            <person name="Lonardi S."/>
            <person name="Liang Q."/>
            <person name="Vydyam P."/>
            <person name="Khabirova E."/>
            <person name="Fang T."/>
            <person name="Gihaz S."/>
            <person name="Thekkiniath J."/>
            <person name="Munshi M."/>
            <person name="Abel S."/>
            <person name="Ciampossin L."/>
            <person name="Batugedara G."/>
            <person name="Gupta M."/>
            <person name="Lu X.M."/>
            <person name="Lenz T."/>
            <person name="Chakravarty S."/>
            <person name="Cornillot E."/>
            <person name="Hu Y."/>
            <person name="Ma W."/>
            <person name="Gonzalez L.M."/>
            <person name="Sanchez S."/>
            <person name="Estrada K."/>
            <person name="Sanchez-Flores A."/>
            <person name="Montero E."/>
            <person name="Harb O.S."/>
            <person name="Le Roch K.G."/>
            <person name="Mamoun C.B."/>
        </authorList>
    </citation>
    <scope>NUCLEOTIDE SEQUENCE</scope>
    <source>
        <strain evidence="5">WA1</strain>
    </source>
</reference>
<dbReference type="Gene3D" id="2.60.40.790">
    <property type="match status" value="1"/>
</dbReference>
<evidence type="ECO:0000313" key="5">
    <source>
        <dbReference type="EMBL" id="KAK2198044.1"/>
    </source>
</evidence>
<dbReference type="InterPro" id="IPR008978">
    <property type="entry name" value="HSP20-like_chaperone"/>
</dbReference>
<comment type="caution">
    <text evidence="5">The sequence shown here is derived from an EMBL/GenBank/DDBJ whole genome shotgun (WGS) entry which is preliminary data.</text>
</comment>
<sequence>MDCILKCNNTENEVIIDEATGLPKKPLDFAEKPSVIYKPNTVVPQNSILEIPAPKDLECPITFFPTVDTFFDADHAKLVILMELPGFSSQDIDVRVGEGELYVAGPRPKEELYDKFGSNLDIHIRERKVGYFYRRFKLPHNALDNTTVAKYENGILDIRIECSQFGEMRRLMVESKS</sequence>
<evidence type="ECO:0000259" key="4">
    <source>
        <dbReference type="PROSITE" id="PS01031"/>
    </source>
</evidence>
<evidence type="ECO:0000256" key="3">
    <source>
        <dbReference type="RuleBase" id="RU003616"/>
    </source>
</evidence>
<evidence type="ECO:0000256" key="2">
    <source>
        <dbReference type="PROSITE-ProRule" id="PRU00285"/>
    </source>
</evidence>
<gene>
    <name evidence="5" type="ORF">BdWA1_001049</name>
</gene>
<accession>A0AAD9PNA6</accession>
<dbReference type="CDD" id="cd06464">
    <property type="entry name" value="ACD_sHsps-like"/>
    <property type="match status" value="1"/>
</dbReference>
<dbReference type="RefSeq" id="XP_067804886.1">
    <property type="nucleotide sequence ID" value="XM_067946095.1"/>
</dbReference>
<evidence type="ECO:0000256" key="1">
    <source>
        <dbReference type="ARBA" id="ARBA00023016"/>
    </source>
</evidence>
<feature type="domain" description="SHSP" evidence="4">
    <location>
        <begin position="58"/>
        <end position="177"/>
    </location>
</feature>
<dbReference type="InterPro" id="IPR031107">
    <property type="entry name" value="Small_HSP"/>
</dbReference>
<name>A0AAD9PNA6_9APIC</name>
<protein>
    <submittedName>
        <fullName evidence="5">Bifunctional Alpha crystallin-Hsp20 domain/HSP20-like chaperone</fullName>
    </submittedName>
</protein>
<evidence type="ECO:0000313" key="6">
    <source>
        <dbReference type="Proteomes" id="UP001214638"/>
    </source>
</evidence>
<dbReference type="PROSITE" id="PS01031">
    <property type="entry name" value="SHSP"/>
    <property type="match status" value="1"/>
</dbReference>
<dbReference type="PANTHER" id="PTHR11527">
    <property type="entry name" value="HEAT-SHOCK PROTEIN 20 FAMILY MEMBER"/>
    <property type="match status" value="1"/>
</dbReference>
<proteinExistence type="inferred from homology"/>
<dbReference type="Proteomes" id="UP001214638">
    <property type="component" value="Unassembled WGS sequence"/>
</dbReference>
<dbReference type="AlphaFoldDB" id="A0AAD9PNA6"/>
<organism evidence="5 6">
    <name type="scientific">Babesia duncani</name>
    <dbReference type="NCBI Taxonomy" id="323732"/>
    <lineage>
        <taxon>Eukaryota</taxon>
        <taxon>Sar</taxon>
        <taxon>Alveolata</taxon>
        <taxon>Apicomplexa</taxon>
        <taxon>Aconoidasida</taxon>
        <taxon>Piroplasmida</taxon>
        <taxon>Babesiidae</taxon>
        <taxon>Babesia</taxon>
    </lineage>
</organism>
<dbReference type="KEGG" id="bdw:94335347"/>
<dbReference type="SUPFAM" id="SSF49764">
    <property type="entry name" value="HSP20-like chaperones"/>
    <property type="match status" value="1"/>
</dbReference>
<comment type="similarity">
    <text evidence="2 3">Belongs to the small heat shock protein (HSP20) family.</text>
</comment>
<keyword evidence="6" id="KW-1185">Reference proteome</keyword>
<dbReference type="EMBL" id="JALLKP010000001">
    <property type="protein sequence ID" value="KAK2198044.1"/>
    <property type="molecule type" value="Genomic_DNA"/>
</dbReference>
<dbReference type="InterPro" id="IPR002068">
    <property type="entry name" value="A-crystallin/Hsp20_dom"/>
</dbReference>
<keyword evidence="1" id="KW-0346">Stress response</keyword>
<dbReference type="Pfam" id="PF00011">
    <property type="entry name" value="HSP20"/>
    <property type="match status" value="1"/>
</dbReference>